<gene>
    <name evidence="1" type="ORF">MarbSA_02100</name>
</gene>
<sequence>MITYSQFENIVVNKLKRDISTNKDQNKAISSKIDQSLFIVAGPGSGKTTVMVLKILKFIFVDDINPNEIIATTFTRKAANELNSRILGWGDEIKKYLYKRITDEKKLKRLDIIDFNQIITGTIDSIAEEILRIHRDPGTNLPVVIEDFVANSAMISSGLFEKDRYLNKDLKEYLGKLNGVEEVKNPSIMSNILLDIKNRLYYDQVDFKELLNNETSPGAKIALNAILDYLSELKSRNILDFSMLESKFLKRLVSGKLDNFLKSIHVILVDEYQDTNLLQEKIYFKLAKSAISNGGNITVVGDDDQSLYRFRGATVDLFTNFIERAYENLGIDVEEINLSANYRSTEDIVNLCNYFVELDGDFQPARVKEKPKIEFSRINNIIDKNNINNTNNIVNGNNIVNNNVNDNLNGNNNVNDNVNDNLNGNNNVNDNVNDNLNGNNNVNDNVNSNNDEKDKNSTELYFKNKNSNENQSMPVLGLFRQNPEILAKDLSILIRDLVNGKTVKKKVKKILSSNNYLTSSYDKTSNNLSEGDFISLKLSEFGGSPSDIAILTYSPKEISYGNQLFPYYLRKNLLNFKNPIEVFNPRGQDLQTIEEVAIFCGLMLECIDPDAKFQNSIKKIPGLAKRNMNKWRRIANEYIKTNPEPVQPISLEDFVNCWRTRTPYAHNPNIWPESASLIELAYKIITWIEEFQDDVEGLVYLEAITKTITQTGFFNEYSAQIFFDDKHIEEEKSVVEAIWNIFIPLASGGISIDEKLLETLPDNRVNIMSIHQSKGLEFPLIIVDVGSRFKKNQIKTSSLRFPKMGDKSSNLEDKIRPFSPLGIGDRNPKDRAFDDLTRLYFVAFSRAKDVLLLVGLNSSIDGYIANEKQINIPNVALGWKRNEQFVGFDQIYLI</sequence>
<evidence type="ECO:0000313" key="1">
    <source>
        <dbReference type="EMBL" id="BBL61170.1"/>
    </source>
</evidence>
<protein>
    <submittedName>
        <fullName evidence="1">Uncharacterized protein</fullName>
    </submittedName>
</protein>
<organism evidence="1 2">
    <name type="scientific">Methanobrevibacter arboriphilus</name>
    <dbReference type="NCBI Taxonomy" id="39441"/>
    <lineage>
        <taxon>Archaea</taxon>
        <taxon>Methanobacteriati</taxon>
        <taxon>Methanobacteriota</taxon>
        <taxon>Methanomada group</taxon>
        <taxon>Methanobacteria</taxon>
        <taxon>Methanobacteriales</taxon>
        <taxon>Methanobacteriaceae</taxon>
        <taxon>Methanobrevibacter</taxon>
    </lineage>
</organism>
<proteinExistence type="predicted"/>
<accession>A0ACA8R1F1</accession>
<keyword evidence="2" id="KW-1185">Reference proteome</keyword>
<dbReference type="Proteomes" id="UP000825015">
    <property type="component" value="Chromosome"/>
</dbReference>
<evidence type="ECO:0000313" key="2">
    <source>
        <dbReference type="Proteomes" id="UP000825015"/>
    </source>
</evidence>
<reference evidence="1" key="1">
    <citation type="submission" date="2019-06" db="EMBL/GenBank/DDBJ databases">
        <title>Complete genome sequence of Methanobrevibacter arboriphilus strain SA.</title>
        <authorList>
            <person name="Asakawa S."/>
        </authorList>
    </citation>
    <scope>NUCLEOTIDE SEQUENCE</scope>
    <source>
        <strain evidence="1">SA</strain>
    </source>
</reference>
<dbReference type="EMBL" id="AP019779">
    <property type="protein sequence ID" value="BBL61170.1"/>
    <property type="molecule type" value="Genomic_DNA"/>
</dbReference>
<name>A0ACA8R1F1_METAZ</name>